<dbReference type="Pfam" id="PF00665">
    <property type="entry name" value="rve"/>
    <property type="match status" value="1"/>
</dbReference>
<dbReference type="GO" id="GO:0003676">
    <property type="term" value="F:nucleic acid binding"/>
    <property type="evidence" value="ECO:0007669"/>
    <property type="project" value="InterPro"/>
</dbReference>
<dbReference type="InterPro" id="IPR001584">
    <property type="entry name" value="Integrase_cat-core"/>
</dbReference>
<dbReference type="AlphaFoldDB" id="A0AAV1KHS5"/>
<evidence type="ECO:0000313" key="4">
    <source>
        <dbReference type="Proteomes" id="UP001314205"/>
    </source>
</evidence>
<dbReference type="InterPro" id="IPR041588">
    <property type="entry name" value="Integrase_H2C2"/>
</dbReference>
<keyword evidence="4" id="KW-1185">Reference proteome</keyword>
<dbReference type="GO" id="GO:0015074">
    <property type="term" value="P:DNA integration"/>
    <property type="evidence" value="ECO:0007669"/>
    <property type="project" value="InterPro"/>
</dbReference>
<dbReference type="InterPro" id="IPR012337">
    <property type="entry name" value="RNaseH-like_sf"/>
</dbReference>
<dbReference type="Gene3D" id="3.30.420.10">
    <property type="entry name" value="Ribonuclease H-like superfamily/Ribonuclease H"/>
    <property type="match status" value="1"/>
</dbReference>
<feature type="domain" description="Integrase catalytic" evidence="2">
    <location>
        <begin position="54"/>
        <end position="212"/>
    </location>
</feature>
<dbReference type="InterPro" id="IPR036397">
    <property type="entry name" value="RNaseH_sf"/>
</dbReference>
<dbReference type="EMBL" id="CAVLGL010000024">
    <property type="protein sequence ID" value="CAK1581357.1"/>
    <property type="molecule type" value="Genomic_DNA"/>
</dbReference>
<dbReference type="PROSITE" id="PS50994">
    <property type="entry name" value="INTEGRASE"/>
    <property type="match status" value="1"/>
</dbReference>
<proteinExistence type="predicted"/>
<dbReference type="PANTHER" id="PTHR37984">
    <property type="entry name" value="PROTEIN CBG26694"/>
    <property type="match status" value="1"/>
</dbReference>
<dbReference type="Gene3D" id="1.10.340.70">
    <property type="match status" value="1"/>
</dbReference>
<dbReference type="Proteomes" id="UP001314205">
    <property type="component" value="Unassembled WGS sequence"/>
</dbReference>
<dbReference type="InterPro" id="IPR050951">
    <property type="entry name" value="Retrovirus_Pol_polyprotein"/>
</dbReference>
<dbReference type="GO" id="GO:0003964">
    <property type="term" value="F:RNA-directed DNA polymerase activity"/>
    <property type="evidence" value="ECO:0007669"/>
    <property type="project" value="UniProtKB-EC"/>
</dbReference>
<comment type="caution">
    <text evidence="3">The sequence shown here is derived from an EMBL/GenBank/DDBJ whole genome shotgun (WGS) entry which is preliminary data.</text>
</comment>
<gene>
    <name evidence="3" type="ORF">PARMNEM_LOCUS3036</name>
</gene>
<evidence type="ECO:0000256" key="1">
    <source>
        <dbReference type="ARBA" id="ARBA00012493"/>
    </source>
</evidence>
<dbReference type="Pfam" id="PF17921">
    <property type="entry name" value="Integrase_H2C2"/>
    <property type="match status" value="1"/>
</dbReference>
<organism evidence="3 4">
    <name type="scientific">Parnassius mnemosyne</name>
    <name type="common">clouded apollo</name>
    <dbReference type="NCBI Taxonomy" id="213953"/>
    <lineage>
        <taxon>Eukaryota</taxon>
        <taxon>Metazoa</taxon>
        <taxon>Ecdysozoa</taxon>
        <taxon>Arthropoda</taxon>
        <taxon>Hexapoda</taxon>
        <taxon>Insecta</taxon>
        <taxon>Pterygota</taxon>
        <taxon>Neoptera</taxon>
        <taxon>Endopterygota</taxon>
        <taxon>Lepidoptera</taxon>
        <taxon>Glossata</taxon>
        <taxon>Ditrysia</taxon>
        <taxon>Papilionoidea</taxon>
        <taxon>Papilionidae</taxon>
        <taxon>Parnassiinae</taxon>
        <taxon>Parnassini</taxon>
        <taxon>Parnassius</taxon>
        <taxon>Driopa</taxon>
    </lineage>
</organism>
<reference evidence="3 4" key="1">
    <citation type="submission" date="2023-11" db="EMBL/GenBank/DDBJ databases">
        <authorList>
            <person name="Hedman E."/>
            <person name="Englund M."/>
            <person name="Stromberg M."/>
            <person name="Nyberg Akerstrom W."/>
            <person name="Nylinder S."/>
            <person name="Jareborg N."/>
            <person name="Kallberg Y."/>
            <person name="Kronander E."/>
        </authorList>
    </citation>
    <scope>NUCLEOTIDE SEQUENCE [LARGE SCALE GENOMIC DNA]</scope>
</reference>
<protein>
    <recommendedName>
        <fullName evidence="1">RNA-directed DNA polymerase</fullName>
        <ecNumber evidence="1">2.7.7.49</ecNumber>
    </recommendedName>
</protein>
<evidence type="ECO:0000259" key="2">
    <source>
        <dbReference type="PROSITE" id="PS50994"/>
    </source>
</evidence>
<dbReference type="EC" id="2.7.7.49" evidence="1"/>
<accession>A0AAV1KHS5</accession>
<name>A0AAV1KHS5_9NEOP</name>
<sequence>MHLGWEKTFEKIYEHYWFEGMSKYVRKFMDNCIICKVAKPHPGKVHAELHPIPKFNIPWHTIHIDASGKLSGKNDIKEYVFVILDAFTKFVLLRHSLNIDTNSSIRAINFCIALFGAPKRIIADQGRCFASKDFSSFCTSNNIELHLIAAGGSRANGQVERVMSTLKSMLTAVEASRDRSWQDALGEVQLAMNSTVNRVTKYSPLELMIGRVARPLSLVTADDDDVTEVNLDEIREHATQNIKKDANYDKNRFDRNKARVCKLAINDYVLIENEERNQTKLDPKFKGPFKIIDVLDGDRYLLKALDSKRTYKYPHDRVRKVPDHQVPRELDVIVDDSDSETKSN</sequence>
<evidence type="ECO:0000313" key="3">
    <source>
        <dbReference type="EMBL" id="CAK1581357.1"/>
    </source>
</evidence>
<dbReference type="PANTHER" id="PTHR37984:SF5">
    <property type="entry name" value="PROTEIN NYNRIN-LIKE"/>
    <property type="match status" value="1"/>
</dbReference>
<dbReference type="SUPFAM" id="SSF53098">
    <property type="entry name" value="Ribonuclease H-like"/>
    <property type="match status" value="1"/>
</dbReference>